<keyword evidence="3" id="KW-1185">Reference proteome</keyword>
<feature type="transmembrane region" description="Helical" evidence="1">
    <location>
        <begin position="9"/>
        <end position="26"/>
    </location>
</feature>
<keyword evidence="1" id="KW-1133">Transmembrane helix</keyword>
<evidence type="ECO:0000313" key="2">
    <source>
        <dbReference type="EMBL" id="TSJ77099.1"/>
    </source>
</evidence>
<dbReference type="Proteomes" id="UP000315648">
    <property type="component" value="Unassembled WGS sequence"/>
</dbReference>
<evidence type="ECO:0000313" key="3">
    <source>
        <dbReference type="Proteomes" id="UP000315648"/>
    </source>
</evidence>
<dbReference type="OrthoDB" id="188247at2"/>
<dbReference type="AlphaFoldDB" id="A0A556QKE4"/>
<evidence type="ECO:0000256" key="1">
    <source>
        <dbReference type="SAM" id="Phobius"/>
    </source>
</evidence>
<keyword evidence="1" id="KW-0472">Membrane</keyword>
<gene>
    <name evidence="2" type="ORF">FPL22_13430</name>
</gene>
<dbReference type="EMBL" id="VMBG01000002">
    <property type="protein sequence ID" value="TSJ77099.1"/>
    <property type="molecule type" value="Genomic_DNA"/>
</dbReference>
<sequence>MWSKLKEQFPLILILALIIGGAVYYANTRIIALQAAQQEELSTLRQQHASELQASAEQTRRQIDAVNTLLKDAISKRSADAFMNDEEFAKANEAKVNQLAEAIAQKIQPFNPLPKTPEEAERVQNEQVDKVSNRLSERIQPILADIAKDQHLTRDSLAGYSQKISDQVGIVLTAELAKNQVLNNNLAETQAVARESLTLSHEITALYLSSLKDQGILTRLLTLPANVVKDASQFSIITSNERKKKEEELVAKMADIQKRLDAQLAASPKK</sequence>
<accession>A0A556QKE4</accession>
<proteinExistence type="predicted"/>
<protein>
    <submittedName>
        <fullName evidence="2">Uncharacterized protein</fullName>
    </submittedName>
</protein>
<name>A0A556QKE4_9BACT</name>
<dbReference type="RefSeq" id="WP_144230920.1">
    <property type="nucleotide sequence ID" value="NZ_CBCRVV010000011.1"/>
</dbReference>
<comment type="caution">
    <text evidence="2">The sequence shown here is derived from an EMBL/GenBank/DDBJ whole genome shotgun (WGS) entry which is preliminary data.</text>
</comment>
<organism evidence="2 3">
    <name type="scientific">Rariglobus hedericola</name>
    <dbReference type="NCBI Taxonomy" id="2597822"/>
    <lineage>
        <taxon>Bacteria</taxon>
        <taxon>Pseudomonadati</taxon>
        <taxon>Verrucomicrobiota</taxon>
        <taxon>Opitutia</taxon>
        <taxon>Opitutales</taxon>
        <taxon>Opitutaceae</taxon>
        <taxon>Rariglobus</taxon>
    </lineage>
</organism>
<keyword evidence="1" id="KW-0812">Transmembrane</keyword>
<reference evidence="2 3" key="1">
    <citation type="submission" date="2019-07" db="EMBL/GenBank/DDBJ databases">
        <title>Description of 53C-WASEF.</title>
        <authorList>
            <person name="Pitt A."/>
            <person name="Hahn M.W."/>
        </authorList>
    </citation>
    <scope>NUCLEOTIDE SEQUENCE [LARGE SCALE GENOMIC DNA]</scope>
    <source>
        <strain evidence="2 3">53C-WASEF</strain>
    </source>
</reference>